<evidence type="ECO:0000256" key="1">
    <source>
        <dbReference type="SAM" id="MobiDB-lite"/>
    </source>
</evidence>
<organism evidence="2 3">
    <name type="scientific">Aspergillus saccharolyticus JOP 1030-1</name>
    <dbReference type="NCBI Taxonomy" id="1450539"/>
    <lineage>
        <taxon>Eukaryota</taxon>
        <taxon>Fungi</taxon>
        <taxon>Dikarya</taxon>
        <taxon>Ascomycota</taxon>
        <taxon>Pezizomycotina</taxon>
        <taxon>Eurotiomycetes</taxon>
        <taxon>Eurotiomycetidae</taxon>
        <taxon>Eurotiales</taxon>
        <taxon>Aspergillaceae</taxon>
        <taxon>Aspergillus</taxon>
        <taxon>Aspergillus subgen. Circumdati</taxon>
    </lineage>
</organism>
<dbReference type="GeneID" id="37078322"/>
<keyword evidence="3" id="KW-1185">Reference proteome</keyword>
<sequence>MAQLTHISQYLQYKQDIRDVATWLLRADHDLMSRKPGRLKGKARMAARDLQANNALPPESINDPLSKENELYSAGDGDRVRPIQHGGEEEVDDYVKAAVLVNRFEELDGRSLRAQQDN</sequence>
<feature type="compositionally biased region" description="Basic residues" evidence="1">
    <location>
        <begin position="36"/>
        <end position="45"/>
    </location>
</feature>
<feature type="region of interest" description="Disordered" evidence="1">
    <location>
        <begin position="36"/>
        <end position="88"/>
    </location>
</feature>
<dbReference type="Proteomes" id="UP000248349">
    <property type="component" value="Unassembled WGS sequence"/>
</dbReference>
<dbReference type="RefSeq" id="XP_025435237.1">
    <property type="nucleotide sequence ID" value="XM_025577093.1"/>
</dbReference>
<evidence type="ECO:0000313" key="3">
    <source>
        <dbReference type="Proteomes" id="UP000248349"/>
    </source>
</evidence>
<dbReference type="EMBL" id="KZ821219">
    <property type="protein sequence ID" value="PYH49255.1"/>
    <property type="molecule type" value="Genomic_DNA"/>
</dbReference>
<dbReference type="AlphaFoldDB" id="A0A318ZRG1"/>
<feature type="compositionally biased region" description="Basic and acidic residues" evidence="1">
    <location>
        <begin position="65"/>
        <end position="81"/>
    </location>
</feature>
<dbReference type="STRING" id="1450539.A0A318ZRG1"/>
<evidence type="ECO:0000313" key="2">
    <source>
        <dbReference type="EMBL" id="PYH49255.1"/>
    </source>
</evidence>
<proteinExistence type="predicted"/>
<dbReference type="OrthoDB" id="5238236at2759"/>
<protein>
    <submittedName>
        <fullName evidence="2">Uncharacterized protein</fullName>
    </submittedName>
</protein>
<reference evidence="2 3" key="1">
    <citation type="submission" date="2016-12" db="EMBL/GenBank/DDBJ databases">
        <title>The genomes of Aspergillus section Nigri reveals drivers in fungal speciation.</title>
        <authorList>
            <consortium name="DOE Joint Genome Institute"/>
            <person name="Vesth T.C."/>
            <person name="Nybo J."/>
            <person name="Theobald S."/>
            <person name="Brandl J."/>
            <person name="Frisvad J.C."/>
            <person name="Nielsen K.F."/>
            <person name="Lyhne E.K."/>
            <person name="Kogle M.E."/>
            <person name="Kuo A."/>
            <person name="Riley R."/>
            <person name="Clum A."/>
            <person name="Nolan M."/>
            <person name="Lipzen A."/>
            <person name="Salamov A."/>
            <person name="Henrissat B."/>
            <person name="Wiebenga A."/>
            <person name="De Vries R.P."/>
            <person name="Grigoriev I.V."/>
            <person name="Mortensen U.H."/>
            <person name="Andersen M.R."/>
            <person name="Baker S.E."/>
        </authorList>
    </citation>
    <scope>NUCLEOTIDE SEQUENCE [LARGE SCALE GENOMIC DNA]</scope>
    <source>
        <strain evidence="2 3">JOP 1030-1</strain>
    </source>
</reference>
<gene>
    <name evidence="2" type="ORF">BP01DRAFT_378821</name>
</gene>
<name>A0A318ZRG1_9EURO</name>
<accession>A0A318ZRG1</accession>